<feature type="compositionally biased region" description="Basic and acidic residues" evidence="1">
    <location>
        <begin position="44"/>
        <end position="64"/>
    </location>
</feature>
<feature type="compositionally biased region" description="Low complexity" evidence="1">
    <location>
        <begin position="300"/>
        <end position="313"/>
    </location>
</feature>
<proteinExistence type="predicted"/>
<dbReference type="Proteomes" id="UP000698800">
    <property type="component" value="Unassembled WGS sequence"/>
</dbReference>
<dbReference type="EMBL" id="JAGHQL010000035">
    <property type="protein sequence ID" value="KAH0543288.1"/>
    <property type="molecule type" value="Genomic_DNA"/>
</dbReference>
<feature type="compositionally biased region" description="Polar residues" evidence="1">
    <location>
        <begin position="80"/>
        <end position="97"/>
    </location>
</feature>
<name>A0A9P8I9B8_9PEZI</name>
<reference evidence="2" key="1">
    <citation type="submission" date="2021-03" db="EMBL/GenBank/DDBJ databases">
        <title>Comparative genomics and phylogenomic investigation of the class Geoglossomycetes provide insights into ecological specialization and systematics.</title>
        <authorList>
            <person name="Melie T."/>
            <person name="Pirro S."/>
            <person name="Miller A.N."/>
            <person name="Quandt A."/>
        </authorList>
    </citation>
    <scope>NUCLEOTIDE SEQUENCE</scope>
    <source>
        <strain evidence="2">GBOQ0MN5Z8</strain>
    </source>
</reference>
<gene>
    <name evidence="2" type="ORF">FGG08_002351</name>
</gene>
<dbReference type="OrthoDB" id="428854at2759"/>
<feature type="compositionally biased region" description="Low complexity" evidence="1">
    <location>
        <begin position="544"/>
        <end position="566"/>
    </location>
</feature>
<dbReference type="AlphaFoldDB" id="A0A9P8I9B8"/>
<feature type="compositionally biased region" description="Polar residues" evidence="1">
    <location>
        <begin position="406"/>
        <end position="426"/>
    </location>
</feature>
<feature type="compositionally biased region" description="Acidic residues" evidence="1">
    <location>
        <begin position="106"/>
        <end position="126"/>
    </location>
</feature>
<sequence length="601" mass="64203">MSQDFAPSNPFRRSILLSRGGTENKDTGKTGHVASFLDSTSQLVRKEETLLAEDPKFPGTDSKKNRLSSPPTAPARDSRLSTSPRSYQPFTSDSADASPTDPFDSAPEDDDEDIEKSLEDLEEDQPDTSITPYSPREAIPPNPFRKVLDGADDRGRRQPLDYNKVAPPPSSGEPSKHGPARTSLDVDAFKRLILTGSTAGSTAASSAPGLTSPQVQTLPQASPAADCGNSTDTSSISRQSIFEPTLDAQLDTPRTSHEISASDEERQRLVQDGSLSNPRRKKPPPPRTRHGKLIKDNGYSPSLSSLSQPSLIPADADAATSASLKPSTNLNKPLPPSPQTNTPESEIEGYEDAVDLGPTVESSKVLQAHLRVTQHKTPPDPPVARRRSQRSKLSQEDFTDEAIPQNEVTPRGSSPDGFSTMASSSNRPPPPPPIRRTLSVRSASNVPIVSAIPPTPPATSNPTDPLSALKWQNAAPPPPPIRSPSTSSTKRPPRRSSILSGTVTSPPLLMSAAMPPPPPPPRQRGSSRSSLDNPMSSLPPGRTSGEFWSSSGESASRESGASLGRAPGVTDETNEFKAKDILADLSALQKEVDELRGKYEK</sequence>
<feature type="compositionally biased region" description="Polar residues" evidence="1">
    <location>
        <begin position="320"/>
        <end position="331"/>
    </location>
</feature>
<feature type="region of interest" description="Disordered" evidence="1">
    <location>
        <begin position="198"/>
        <end position="575"/>
    </location>
</feature>
<accession>A0A9P8I9B8</accession>
<feature type="region of interest" description="Disordered" evidence="1">
    <location>
        <begin position="1"/>
        <end position="184"/>
    </location>
</feature>
<feature type="compositionally biased region" description="Basic and acidic residues" evidence="1">
    <location>
        <begin position="146"/>
        <end position="159"/>
    </location>
</feature>
<evidence type="ECO:0000256" key="1">
    <source>
        <dbReference type="SAM" id="MobiDB-lite"/>
    </source>
</evidence>
<feature type="compositionally biased region" description="Basic residues" evidence="1">
    <location>
        <begin position="278"/>
        <end position="292"/>
    </location>
</feature>
<feature type="compositionally biased region" description="Low complexity" evidence="1">
    <location>
        <begin position="198"/>
        <end position="213"/>
    </location>
</feature>
<evidence type="ECO:0000313" key="3">
    <source>
        <dbReference type="Proteomes" id="UP000698800"/>
    </source>
</evidence>
<protein>
    <submittedName>
        <fullName evidence="2">Uncharacterized protein</fullName>
    </submittedName>
</protein>
<feature type="compositionally biased region" description="Polar residues" evidence="1">
    <location>
        <begin position="228"/>
        <end position="242"/>
    </location>
</feature>
<feature type="compositionally biased region" description="Acidic residues" evidence="1">
    <location>
        <begin position="345"/>
        <end position="354"/>
    </location>
</feature>
<comment type="caution">
    <text evidence="2">The sequence shown here is derived from an EMBL/GenBank/DDBJ whole genome shotgun (WGS) entry which is preliminary data.</text>
</comment>
<feature type="compositionally biased region" description="Low complexity" evidence="1">
    <location>
        <begin position="483"/>
        <end position="498"/>
    </location>
</feature>
<keyword evidence="3" id="KW-1185">Reference proteome</keyword>
<feature type="compositionally biased region" description="Polar residues" evidence="1">
    <location>
        <begin position="524"/>
        <end position="536"/>
    </location>
</feature>
<organism evidence="2 3">
    <name type="scientific">Glutinoglossum americanum</name>
    <dbReference type="NCBI Taxonomy" id="1670608"/>
    <lineage>
        <taxon>Eukaryota</taxon>
        <taxon>Fungi</taxon>
        <taxon>Dikarya</taxon>
        <taxon>Ascomycota</taxon>
        <taxon>Pezizomycotina</taxon>
        <taxon>Geoglossomycetes</taxon>
        <taxon>Geoglossales</taxon>
        <taxon>Geoglossaceae</taxon>
        <taxon>Glutinoglossum</taxon>
    </lineage>
</organism>
<evidence type="ECO:0000313" key="2">
    <source>
        <dbReference type="EMBL" id="KAH0543288.1"/>
    </source>
</evidence>